<gene>
    <name evidence="1" type="ORF">BJX68DRAFT_223352</name>
</gene>
<name>A0ABR4LBD6_9EURO</name>
<dbReference type="GeneID" id="98153288"/>
<organism evidence="1 2">
    <name type="scientific">Aspergillus pseudodeflectus</name>
    <dbReference type="NCBI Taxonomy" id="176178"/>
    <lineage>
        <taxon>Eukaryota</taxon>
        <taxon>Fungi</taxon>
        <taxon>Dikarya</taxon>
        <taxon>Ascomycota</taxon>
        <taxon>Pezizomycotina</taxon>
        <taxon>Eurotiomycetes</taxon>
        <taxon>Eurotiomycetidae</taxon>
        <taxon>Eurotiales</taxon>
        <taxon>Aspergillaceae</taxon>
        <taxon>Aspergillus</taxon>
        <taxon>Aspergillus subgen. Nidulantes</taxon>
    </lineage>
</organism>
<dbReference type="RefSeq" id="XP_070905910.1">
    <property type="nucleotide sequence ID" value="XM_071038124.1"/>
</dbReference>
<reference evidence="1 2" key="1">
    <citation type="submission" date="2024-07" db="EMBL/GenBank/DDBJ databases">
        <title>Section-level genome sequencing and comparative genomics of Aspergillus sections Usti and Cavernicolus.</title>
        <authorList>
            <consortium name="Lawrence Berkeley National Laboratory"/>
            <person name="Nybo J.L."/>
            <person name="Vesth T.C."/>
            <person name="Theobald S."/>
            <person name="Frisvad J.C."/>
            <person name="Larsen T.O."/>
            <person name="Kjaerboelling I."/>
            <person name="Rothschild-Mancinelli K."/>
            <person name="Lyhne E.K."/>
            <person name="Kogle M.E."/>
            <person name="Barry K."/>
            <person name="Clum A."/>
            <person name="Na H."/>
            <person name="Ledsgaard L."/>
            <person name="Lin J."/>
            <person name="Lipzen A."/>
            <person name="Kuo A."/>
            <person name="Riley R."/>
            <person name="Mondo S."/>
            <person name="LaButti K."/>
            <person name="Haridas S."/>
            <person name="Pangalinan J."/>
            <person name="Salamov A.A."/>
            <person name="Simmons B.A."/>
            <person name="Magnuson J.K."/>
            <person name="Chen J."/>
            <person name="Drula E."/>
            <person name="Henrissat B."/>
            <person name="Wiebenga A."/>
            <person name="Lubbers R.J."/>
            <person name="Gomes A.C."/>
            <person name="Macurrencykelacurrency M.R."/>
            <person name="Stajich J."/>
            <person name="Grigoriev I.V."/>
            <person name="Mortensen U.H."/>
            <person name="De vries R.P."/>
            <person name="Baker S.E."/>
            <person name="Andersen M.R."/>
        </authorList>
    </citation>
    <scope>NUCLEOTIDE SEQUENCE [LARGE SCALE GENOMIC DNA]</scope>
    <source>
        <strain evidence="1 2">CBS 756.74</strain>
    </source>
</reference>
<evidence type="ECO:0000313" key="2">
    <source>
        <dbReference type="Proteomes" id="UP001610444"/>
    </source>
</evidence>
<keyword evidence="2" id="KW-1185">Reference proteome</keyword>
<accession>A0ABR4LBD6</accession>
<evidence type="ECO:0000313" key="1">
    <source>
        <dbReference type="EMBL" id="KAL2861820.1"/>
    </source>
</evidence>
<protein>
    <submittedName>
        <fullName evidence="1">Uncharacterized protein</fullName>
    </submittedName>
</protein>
<sequence>MATDILLRNSNINDAFLVLVTLPKQHGNHCLYIFIDVLDEYKENRQVRHKDFVKLLTDWVGIGHQELKLCVSSQEYSLFSSIAPDNQRLWLTGPY</sequence>
<proteinExistence type="predicted"/>
<dbReference type="EMBL" id="JBFXLR010000001">
    <property type="protein sequence ID" value="KAL2861820.1"/>
    <property type="molecule type" value="Genomic_DNA"/>
</dbReference>
<dbReference type="Proteomes" id="UP001610444">
    <property type="component" value="Unassembled WGS sequence"/>
</dbReference>
<comment type="caution">
    <text evidence="1">The sequence shown here is derived from an EMBL/GenBank/DDBJ whole genome shotgun (WGS) entry which is preliminary data.</text>
</comment>